<evidence type="ECO:0000313" key="7">
    <source>
        <dbReference type="EMBL" id="TQJ09023.1"/>
    </source>
</evidence>
<evidence type="ECO:0000256" key="3">
    <source>
        <dbReference type="ARBA" id="ARBA00022989"/>
    </source>
</evidence>
<feature type="domain" description="Major facilitator superfamily (MFS) profile" evidence="6">
    <location>
        <begin position="224"/>
        <end position="421"/>
    </location>
</feature>
<evidence type="ECO:0000313" key="8">
    <source>
        <dbReference type="Proteomes" id="UP000317893"/>
    </source>
</evidence>
<dbReference type="AlphaFoldDB" id="A0A542E106"/>
<dbReference type="Proteomes" id="UP000317893">
    <property type="component" value="Unassembled WGS sequence"/>
</dbReference>
<dbReference type="PANTHER" id="PTHR23514:SF13">
    <property type="entry name" value="INNER MEMBRANE PROTEIN YBJJ"/>
    <property type="match status" value="1"/>
</dbReference>
<name>A0A542E106_9MICO</name>
<feature type="transmembrane region" description="Helical" evidence="5">
    <location>
        <begin position="318"/>
        <end position="340"/>
    </location>
</feature>
<evidence type="ECO:0000256" key="5">
    <source>
        <dbReference type="SAM" id="Phobius"/>
    </source>
</evidence>
<dbReference type="RefSeq" id="WP_141848455.1">
    <property type="nucleotide sequence ID" value="NZ_BAAAPR010000005.1"/>
</dbReference>
<dbReference type="SUPFAM" id="SSF103473">
    <property type="entry name" value="MFS general substrate transporter"/>
    <property type="match status" value="1"/>
</dbReference>
<evidence type="ECO:0000256" key="4">
    <source>
        <dbReference type="ARBA" id="ARBA00023136"/>
    </source>
</evidence>
<keyword evidence="2 5" id="KW-0812">Transmembrane</keyword>
<dbReference type="InterPro" id="IPR051788">
    <property type="entry name" value="MFS_Transporter"/>
</dbReference>
<sequence length="421" mass="42657">MPSVRPLARPAPTVPDDIRRARLAVAGVFFAAGFALAAWVVNIPAVQEATGISHATLGGLLLVLGAGSVVGLQSGGLLIDRVGSRTLTVVAGLLLAAAVNLPGLAGSPWALAAALAAFGLANGLTDVAMNDQAVLVERRYPRPVMSSFHACWSVGGAVGAGVGALVQRADLPTQVALGVGAVVTALLVALSGRFLVTDRGAVVPEAERGSVTGAPELVPGTRSRLLTLAVLAFLLMLAEGAANDWSALQAVEDLGQREAAGSLAYGAFAVAMTVGRFASDPVVHRVGRPALVRWGSLLAAVGVLVVVLSRAYPLTLVGWVAFGLGLSGIVPQIFTTAGNLDVPNRGVVISRVMGAGYVGILAGPAVVGWLAGLVGLTHALLVPVGCCVVALLVAHRAVAPAPRRVDGAAQDRRVTAELRRP</sequence>
<comment type="caution">
    <text evidence="7">The sequence shown here is derived from an EMBL/GenBank/DDBJ whole genome shotgun (WGS) entry which is preliminary data.</text>
</comment>
<feature type="transmembrane region" description="Helical" evidence="5">
    <location>
        <begin position="84"/>
        <end position="103"/>
    </location>
</feature>
<dbReference type="Gene3D" id="1.20.1250.20">
    <property type="entry name" value="MFS general substrate transporter like domains"/>
    <property type="match status" value="2"/>
</dbReference>
<feature type="transmembrane region" description="Helical" evidence="5">
    <location>
        <begin position="376"/>
        <end position="394"/>
    </location>
</feature>
<proteinExistence type="predicted"/>
<dbReference type="PROSITE" id="PS50850">
    <property type="entry name" value="MFS"/>
    <property type="match status" value="1"/>
</dbReference>
<feature type="transmembrane region" description="Helical" evidence="5">
    <location>
        <begin position="262"/>
        <end position="279"/>
    </location>
</feature>
<evidence type="ECO:0000256" key="1">
    <source>
        <dbReference type="ARBA" id="ARBA00004651"/>
    </source>
</evidence>
<evidence type="ECO:0000259" key="6">
    <source>
        <dbReference type="PROSITE" id="PS50850"/>
    </source>
</evidence>
<dbReference type="PANTHER" id="PTHR23514">
    <property type="entry name" value="BYPASS OF STOP CODON PROTEIN 6"/>
    <property type="match status" value="1"/>
</dbReference>
<dbReference type="GO" id="GO:0022857">
    <property type="term" value="F:transmembrane transporter activity"/>
    <property type="evidence" value="ECO:0007669"/>
    <property type="project" value="InterPro"/>
</dbReference>
<reference evidence="7 8" key="1">
    <citation type="submission" date="2019-06" db="EMBL/GenBank/DDBJ databases">
        <title>Sequencing the genomes of 1000 actinobacteria strains.</title>
        <authorList>
            <person name="Klenk H.-P."/>
        </authorList>
    </citation>
    <scope>NUCLEOTIDE SEQUENCE [LARGE SCALE GENOMIC DNA]</scope>
    <source>
        <strain evidence="7 8">DSM 18607</strain>
    </source>
</reference>
<comment type="subcellular location">
    <subcellularLocation>
        <location evidence="1">Cell membrane</location>
        <topology evidence="1">Multi-pass membrane protein</topology>
    </subcellularLocation>
</comment>
<keyword evidence="8" id="KW-1185">Reference proteome</keyword>
<dbReference type="EMBL" id="VFMN01000001">
    <property type="protein sequence ID" value="TQJ09023.1"/>
    <property type="molecule type" value="Genomic_DNA"/>
</dbReference>
<dbReference type="OrthoDB" id="151222at2"/>
<gene>
    <name evidence="7" type="ORF">FB458_2127</name>
</gene>
<feature type="transmembrane region" description="Helical" evidence="5">
    <location>
        <begin position="52"/>
        <end position="72"/>
    </location>
</feature>
<dbReference type="InterPro" id="IPR011701">
    <property type="entry name" value="MFS"/>
</dbReference>
<feature type="transmembrane region" description="Helical" evidence="5">
    <location>
        <begin position="175"/>
        <end position="196"/>
    </location>
</feature>
<evidence type="ECO:0000256" key="2">
    <source>
        <dbReference type="ARBA" id="ARBA00022692"/>
    </source>
</evidence>
<accession>A0A542E106</accession>
<feature type="transmembrane region" description="Helical" evidence="5">
    <location>
        <begin position="21"/>
        <end position="40"/>
    </location>
</feature>
<organism evidence="7 8">
    <name type="scientific">Lapillicoccus jejuensis</name>
    <dbReference type="NCBI Taxonomy" id="402171"/>
    <lineage>
        <taxon>Bacteria</taxon>
        <taxon>Bacillati</taxon>
        <taxon>Actinomycetota</taxon>
        <taxon>Actinomycetes</taxon>
        <taxon>Micrococcales</taxon>
        <taxon>Intrasporangiaceae</taxon>
        <taxon>Lapillicoccus</taxon>
    </lineage>
</organism>
<feature type="transmembrane region" description="Helical" evidence="5">
    <location>
        <begin position="291"/>
        <end position="312"/>
    </location>
</feature>
<protein>
    <submittedName>
        <fullName evidence="7">Sugar phosphate permease</fullName>
    </submittedName>
</protein>
<dbReference type="GO" id="GO:0005886">
    <property type="term" value="C:plasma membrane"/>
    <property type="evidence" value="ECO:0007669"/>
    <property type="project" value="UniProtKB-SubCell"/>
</dbReference>
<keyword evidence="4 5" id="KW-0472">Membrane</keyword>
<dbReference type="InterPro" id="IPR036259">
    <property type="entry name" value="MFS_trans_sf"/>
</dbReference>
<dbReference type="Pfam" id="PF07690">
    <property type="entry name" value="MFS_1"/>
    <property type="match status" value="1"/>
</dbReference>
<dbReference type="InterPro" id="IPR020846">
    <property type="entry name" value="MFS_dom"/>
</dbReference>
<keyword evidence="3 5" id="KW-1133">Transmembrane helix</keyword>
<feature type="transmembrane region" description="Helical" evidence="5">
    <location>
        <begin position="150"/>
        <end position="169"/>
    </location>
</feature>
<feature type="transmembrane region" description="Helical" evidence="5">
    <location>
        <begin position="352"/>
        <end position="370"/>
    </location>
</feature>
<dbReference type="CDD" id="cd17393">
    <property type="entry name" value="MFS_MosC_like"/>
    <property type="match status" value="1"/>
</dbReference>